<sequence>MSAAEENTGTLRSQEFYEPFHAEKILSGLNELRTDGNFIDVLLLVSGQTLPCHRAVVASCSAYFRAMFYTGMKESRQEVIQVDGISADALALLLDYAYTARLVITQENVQPLLEAANFLLFHEVKEACVSFLAKELDPCNCLGIHRLARIQDLDRLADGAQTFALKHFTEVSAQEEFFELCKDDLIQLISNDDLQVEEETTVLRAVLRWVQHDSREEELGDVLRHVRLEIIPPCELQGIVEMEPSLDTEHVRDVLRDVVAKYSDTDGTKVRSRKTEMMLVVGGNTGEPHPDVYLYDPCGNTWTACARWPGYERHSYVTTPVGSDVYVTGGSNRARTEELTTVWVYSVERDAWREAPAMPTARCAHGAAELGGCLYAVGGWQGGLTLNDVERYDPKTEKWEVLTPMVQSVRRCGVAAFRYKLYVICGYDGNIVYANVQCFDPVTESWSTVSICPRPRFRIATAVMGDSIYVVGGATTICDRYDPDTNEWTPAARMTHGRKHVGVTVVMDKLYVTGGAYAGSAYASVDRYDPATNSWEVAAMLPRAMYSHGCVKVKVKKKVKRAKTD</sequence>
<dbReference type="Pfam" id="PF01344">
    <property type="entry name" value="Kelch_1"/>
    <property type="match status" value="1"/>
</dbReference>
<keyword evidence="2" id="KW-0677">Repeat</keyword>
<dbReference type="SUPFAM" id="SSF117281">
    <property type="entry name" value="Kelch motif"/>
    <property type="match status" value="1"/>
</dbReference>
<dbReference type="Gene3D" id="2.120.10.80">
    <property type="entry name" value="Kelch-type beta propeller"/>
    <property type="match status" value="2"/>
</dbReference>
<dbReference type="InterPro" id="IPR047071">
    <property type="entry name" value="KLHL24_BACK"/>
</dbReference>
<dbReference type="InterPro" id="IPR000210">
    <property type="entry name" value="BTB/POZ_dom"/>
</dbReference>
<dbReference type="PANTHER" id="PTHR24412">
    <property type="entry name" value="KELCH PROTEIN"/>
    <property type="match status" value="1"/>
</dbReference>
<organism evidence="4 5">
    <name type="scientific">Branchiostoma lanceolatum</name>
    <name type="common">Common lancelet</name>
    <name type="synonym">Amphioxus lanceolatum</name>
    <dbReference type="NCBI Taxonomy" id="7740"/>
    <lineage>
        <taxon>Eukaryota</taxon>
        <taxon>Metazoa</taxon>
        <taxon>Chordata</taxon>
        <taxon>Cephalochordata</taxon>
        <taxon>Leptocardii</taxon>
        <taxon>Amphioxiformes</taxon>
        <taxon>Branchiostomatidae</taxon>
        <taxon>Branchiostoma</taxon>
    </lineage>
</organism>
<dbReference type="InterPro" id="IPR011333">
    <property type="entry name" value="SKP1/BTB/POZ_sf"/>
</dbReference>
<keyword evidence="1" id="KW-0880">Kelch repeat</keyword>
<protein>
    <submittedName>
        <fullName evidence="4">KLHL23 protein</fullName>
    </submittedName>
</protein>
<evidence type="ECO:0000313" key="4">
    <source>
        <dbReference type="EMBL" id="CAH1262765.1"/>
    </source>
</evidence>
<evidence type="ECO:0000259" key="3">
    <source>
        <dbReference type="PROSITE" id="PS50097"/>
    </source>
</evidence>
<dbReference type="SMART" id="SM00225">
    <property type="entry name" value="BTB"/>
    <property type="match status" value="1"/>
</dbReference>
<dbReference type="Gene3D" id="3.30.710.10">
    <property type="entry name" value="Potassium Channel Kv1.1, Chain A"/>
    <property type="match status" value="1"/>
</dbReference>
<keyword evidence="5" id="KW-1185">Reference proteome</keyword>
<dbReference type="OrthoDB" id="7956040at2759"/>
<dbReference type="InterPro" id="IPR011705">
    <property type="entry name" value="BACK"/>
</dbReference>
<evidence type="ECO:0000256" key="2">
    <source>
        <dbReference type="ARBA" id="ARBA00022737"/>
    </source>
</evidence>
<dbReference type="InterPro" id="IPR017096">
    <property type="entry name" value="BTB-kelch_protein"/>
</dbReference>
<dbReference type="Pfam" id="PF24681">
    <property type="entry name" value="Kelch_KLHDC2_KLHL20_DRC7"/>
    <property type="match status" value="1"/>
</dbReference>
<dbReference type="EMBL" id="OV696689">
    <property type="protein sequence ID" value="CAH1262765.1"/>
    <property type="molecule type" value="Genomic_DNA"/>
</dbReference>
<dbReference type="SMART" id="SM00875">
    <property type="entry name" value="BACK"/>
    <property type="match status" value="1"/>
</dbReference>
<dbReference type="FunFam" id="1.25.40.420:FF:000001">
    <property type="entry name" value="Kelch-like family member 12"/>
    <property type="match status" value="1"/>
</dbReference>
<evidence type="ECO:0000313" key="5">
    <source>
        <dbReference type="Proteomes" id="UP000838412"/>
    </source>
</evidence>
<dbReference type="InterPro" id="IPR006652">
    <property type="entry name" value="Kelch_1"/>
</dbReference>
<dbReference type="Pfam" id="PF07707">
    <property type="entry name" value="BACK"/>
    <property type="match status" value="1"/>
</dbReference>
<dbReference type="InterPro" id="IPR015915">
    <property type="entry name" value="Kelch-typ_b-propeller"/>
</dbReference>
<feature type="domain" description="BTB" evidence="3">
    <location>
        <begin position="39"/>
        <end position="106"/>
    </location>
</feature>
<dbReference type="PROSITE" id="PS50097">
    <property type="entry name" value="BTB"/>
    <property type="match status" value="1"/>
</dbReference>
<reference evidence="4" key="1">
    <citation type="submission" date="2022-01" db="EMBL/GenBank/DDBJ databases">
        <authorList>
            <person name="Braso-Vives M."/>
        </authorList>
    </citation>
    <scope>NUCLEOTIDE SEQUENCE</scope>
</reference>
<dbReference type="SMART" id="SM00612">
    <property type="entry name" value="Kelch"/>
    <property type="match status" value="5"/>
</dbReference>
<dbReference type="CDD" id="cd18463">
    <property type="entry name" value="BACK_KLHL24"/>
    <property type="match status" value="1"/>
</dbReference>
<dbReference type="PIRSF" id="PIRSF037037">
    <property type="entry name" value="Kelch-like_protein_gigaxonin"/>
    <property type="match status" value="1"/>
</dbReference>
<dbReference type="Gene3D" id="1.25.40.420">
    <property type="match status" value="1"/>
</dbReference>
<dbReference type="PANTHER" id="PTHR24412:SF272">
    <property type="entry name" value="KELCH-LIKE PROTEIN DIABLO"/>
    <property type="match status" value="1"/>
</dbReference>
<dbReference type="Pfam" id="PF00651">
    <property type="entry name" value="BTB"/>
    <property type="match status" value="1"/>
</dbReference>
<proteinExistence type="predicted"/>
<dbReference type="Proteomes" id="UP000838412">
    <property type="component" value="Chromosome 4"/>
</dbReference>
<dbReference type="AlphaFoldDB" id="A0A8K0EQQ1"/>
<name>A0A8K0EQQ1_BRALA</name>
<dbReference type="SUPFAM" id="SSF54695">
    <property type="entry name" value="POZ domain"/>
    <property type="match status" value="1"/>
</dbReference>
<accession>A0A8K0EQQ1</accession>
<gene>
    <name evidence="4" type="primary">KLHL23</name>
    <name evidence="4" type="ORF">BLAG_LOCUS17687</name>
</gene>
<evidence type="ECO:0000256" key="1">
    <source>
        <dbReference type="ARBA" id="ARBA00022441"/>
    </source>
</evidence>